<dbReference type="CDD" id="cd06170">
    <property type="entry name" value="LuxR_C_like"/>
    <property type="match status" value="1"/>
</dbReference>
<keyword evidence="6" id="KW-1185">Reference proteome</keyword>
<dbReference type="Pfam" id="PF00196">
    <property type="entry name" value="GerE"/>
    <property type="match status" value="1"/>
</dbReference>
<dbReference type="EMBL" id="RRZK01000002">
    <property type="protein sequence ID" value="TDB68450.1"/>
    <property type="molecule type" value="Genomic_DNA"/>
</dbReference>
<dbReference type="STRING" id="95300.SAMN05216558_3839"/>
<reference evidence="6" key="1">
    <citation type="journal article" date="2019" name="bioRxiv">
        <title>Bacterially produced spermidine induces plant systemic susceptibility to pathogens.</title>
        <authorList>
            <person name="Melnyk R.A."/>
            <person name="Beskrovnaya P.A."/>
            <person name="Liu Z."/>
            <person name="Song Y."/>
            <person name="Haney C.H."/>
        </authorList>
    </citation>
    <scope>NUCLEOTIDE SEQUENCE [LARGE SCALE GENOMIC DNA]</scope>
    <source>
        <strain evidence="6">Dha-51</strain>
    </source>
</reference>
<organism evidence="5 6">
    <name type="scientific">Pseudomonas vancouverensis</name>
    <dbReference type="NCBI Taxonomy" id="95300"/>
    <lineage>
        <taxon>Bacteria</taxon>
        <taxon>Pseudomonadati</taxon>
        <taxon>Pseudomonadota</taxon>
        <taxon>Gammaproteobacteria</taxon>
        <taxon>Pseudomonadales</taxon>
        <taxon>Pseudomonadaceae</taxon>
        <taxon>Pseudomonas</taxon>
    </lineage>
</organism>
<name>A0A1H2P7C6_PSEVA</name>
<dbReference type="GO" id="GO:0006355">
    <property type="term" value="P:regulation of DNA-templated transcription"/>
    <property type="evidence" value="ECO:0007669"/>
    <property type="project" value="InterPro"/>
</dbReference>
<evidence type="ECO:0000313" key="6">
    <source>
        <dbReference type="Proteomes" id="UP000295254"/>
    </source>
</evidence>
<dbReference type="PANTHER" id="PTHR44688">
    <property type="entry name" value="DNA-BINDING TRANSCRIPTIONAL ACTIVATOR DEVR_DOSR"/>
    <property type="match status" value="1"/>
</dbReference>
<proteinExistence type="predicted"/>
<keyword evidence="3" id="KW-0804">Transcription</keyword>
<dbReference type="PROSITE" id="PS50043">
    <property type="entry name" value="HTH_LUXR_2"/>
    <property type="match status" value="1"/>
</dbReference>
<dbReference type="PRINTS" id="PR00038">
    <property type="entry name" value="HTHLUXR"/>
</dbReference>
<accession>A0A1H2P7C6</accession>
<dbReference type="PANTHER" id="PTHR44688:SF16">
    <property type="entry name" value="DNA-BINDING TRANSCRIPTIONAL ACTIVATOR DEVR_DOSR"/>
    <property type="match status" value="1"/>
</dbReference>
<evidence type="ECO:0000256" key="3">
    <source>
        <dbReference type="ARBA" id="ARBA00023163"/>
    </source>
</evidence>
<sequence length="95" mass="10537">MSTQTSIDAFARTVSGEDANTPSVKLTARETQILLWCFKGKTTWEISRIENRSESTVNFHFANIRRKFAVNSRSAALLKAIETGALAVDSSERCP</sequence>
<dbReference type="OrthoDB" id="9774661at2"/>
<evidence type="ECO:0000256" key="1">
    <source>
        <dbReference type="ARBA" id="ARBA00023015"/>
    </source>
</evidence>
<dbReference type="InterPro" id="IPR036388">
    <property type="entry name" value="WH-like_DNA-bd_sf"/>
</dbReference>
<evidence type="ECO:0000313" key="5">
    <source>
        <dbReference type="EMBL" id="TDB68450.1"/>
    </source>
</evidence>
<protein>
    <submittedName>
        <fullName evidence="5">Helix-turn-helix transcriptional regulator</fullName>
    </submittedName>
</protein>
<dbReference type="InterPro" id="IPR016032">
    <property type="entry name" value="Sig_transdc_resp-reg_C-effctor"/>
</dbReference>
<dbReference type="GO" id="GO:0003677">
    <property type="term" value="F:DNA binding"/>
    <property type="evidence" value="ECO:0007669"/>
    <property type="project" value="UniProtKB-KW"/>
</dbReference>
<dbReference type="Proteomes" id="UP000295254">
    <property type="component" value="Unassembled WGS sequence"/>
</dbReference>
<dbReference type="Gene3D" id="1.10.10.10">
    <property type="entry name" value="Winged helix-like DNA-binding domain superfamily/Winged helix DNA-binding domain"/>
    <property type="match status" value="1"/>
</dbReference>
<dbReference type="AlphaFoldDB" id="A0A1H2P7C6"/>
<feature type="domain" description="HTH luxR-type" evidence="4">
    <location>
        <begin position="19"/>
        <end position="84"/>
    </location>
</feature>
<dbReference type="InterPro" id="IPR000792">
    <property type="entry name" value="Tscrpt_reg_LuxR_C"/>
</dbReference>
<dbReference type="SMART" id="SM00421">
    <property type="entry name" value="HTH_LUXR"/>
    <property type="match status" value="1"/>
</dbReference>
<comment type="caution">
    <text evidence="5">The sequence shown here is derived from an EMBL/GenBank/DDBJ whole genome shotgun (WGS) entry which is preliminary data.</text>
</comment>
<keyword evidence="1" id="KW-0805">Transcription regulation</keyword>
<keyword evidence="2" id="KW-0238">DNA-binding</keyword>
<dbReference type="SUPFAM" id="SSF46894">
    <property type="entry name" value="C-terminal effector domain of the bipartite response regulators"/>
    <property type="match status" value="1"/>
</dbReference>
<evidence type="ECO:0000259" key="4">
    <source>
        <dbReference type="PROSITE" id="PS50043"/>
    </source>
</evidence>
<dbReference type="RefSeq" id="WP_093225748.1">
    <property type="nucleotide sequence ID" value="NZ_LT629803.1"/>
</dbReference>
<evidence type="ECO:0000256" key="2">
    <source>
        <dbReference type="ARBA" id="ARBA00023125"/>
    </source>
</evidence>
<gene>
    <name evidence="5" type="ORF">EIY72_00945</name>
</gene>